<organism evidence="2 3">
    <name type="scientific">Acropora cervicornis</name>
    <name type="common">Staghorn coral</name>
    <dbReference type="NCBI Taxonomy" id="6130"/>
    <lineage>
        <taxon>Eukaryota</taxon>
        <taxon>Metazoa</taxon>
        <taxon>Cnidaria</taxon>
        <taxon>Anthozoa</taxon>
        <taxon>Hexacorallia</taxon>
        <taxon>Scleractinia</taxon>
        <taxon>Astrocoeniina</taxon>
        <taxon>Acroporidae</taxon>
        <taxon>Acropora</taxon>
    </lineage>
</organism>
<reference evidence="2" key="1">
    <citation type="journal article" date="2023" name="G3 (Bethesda)">
        <title>Whole genome assembly and annotation of the endangered Caribbean coral Acropora cervicornis.</title>
        <authorList>
            <person name="Selwyn J.D."/>
            <person name="Vollmer S.V."/>
        </authorList>
    </citation>
    <scope>NUCLEOTIDE SEQUENCE</scope>
    <source>
        <strain evidence="2">K2</strain>
    </source>
</reference>
<keyword evidence="3" id="KW-1185">Reference proteome</keyword>
<reference evidence="2" key="2">
    <citation type="journal article" date="2023" name="Science">
        <title>Genomic signatures of disease resistance in endangered staghorn corals.</title>
        <authorList>
            <person name="Vollmer S.V."/>
            <person name="Selwyn J.D."/>
            <person name="Despard B.A."/>
            <person name="Roesel C.L."/>
        </authorList>
    </citation>
    <scope>NUCLEOTIDE SEQUENCE</scope>
    <source>
        <strain evidence="2">K2</strain>
    </source>
</reference>
<feature type="compositionally biased region" description="Low complexity" evidence="1">
    <location>
        <begin position="1"/>
        <end position="20"/>
    </location>
</feature>
<name>A0AAD9QWQ2_ACRCE</name>
<feature type="compositionally biased region" description="Acidic residues" evidence="1">
    <location>
        <begin position="21"/>
        <end position="38"/>
    </location>
</feature>
<sequence>MTNSPSEESDSSSSEGSQVSDAEDPNFMEQDDQIDETELANLNEAFSDDEGSSSMSPDLTPRALRKRGRTHDEDTSPELLKNATPVQVSPDHSDTDSDSSSKNKRP</sequence>
<accession>A0AAD9QWQ2</accession>
<dbReference type="Proteomes" id="UP001249851">
    <property type="component" value="Unassembled WGS sequence"/>
</dbReference>
<gene>
    <name evidence="2" type="ORF">P5673_006978</name>
</gene>
<feature type="region of interest" description="Disordered" evidence="1">
    <location>
        <begin position="1"/>
        <end position="106"/>
    </location>
</feature>
<comment type="caution">
    <text evidence="2">The sequence shown here is derived from an EMBL/GenBank/DDBJ whole genome shotgun (WGS) entry which is preliminary data.</text>
</comment>
<protein>
    <submittedName>
        <fullName evidence="2">Uncharacterized protein</fullName>
    </submittedName>
</protein>
<evidence type="ECO:0000313" key="2">
    <source>
        <dbReference type="EMBL" id="KAK2568912.1"/>
    </source>
</evidence>
<dbReference type="EMBL" id="JARQWQ010000011">
    <property type="protein sequence ID" value="KAK2568912.1"/>
    <property type="molecule type" value="Genomic_DNA"/>
</dbReference>
<dbReference type="AlphaFoldDB" id="A0AAD9QWQ2"/>
<evidence type="ECO:0000313" key="3">
    <source>
        <dbReference type="Proteomes" id="UP001249851"/>
    </source>
</evidence>
<proteinExistence type="predicted"/>
<feature type="compositionally biased region" description="Basic and acidic residues" evidence="1">
    <location>
        <begin position="91"/>
        <end position="106"/>
    </location>
</feature>
<evidence type="ECO:0000256" key="1">
    <source>
        <dbReference type="SAM" id="MobiDB-lite"/>
    </source>
</evidence>